<evidence type="ECO:0000256" key="4">
    <source>
        <dbReference type="ARBA" id="ARBA00023163"/>
    </source>
</evidence>
<feature type="region of interest" description="Disordered" evidence="5">
    <location>
        <begin position="291"/>
        <end position="321"/>
    </location>
</feature>
<proteinExistence type="inferred from homology"/>
<evidence type="ECO:0000256" key="1">
    <source>
        <dbReference type="ARBA" id="ARBA00009437"/>
    </source>
</evidence>
<feature type="compositionally biased region" description="Basic and acidic residues" evidence="5">
    <location>
        <begin position="291"/>
        <end position="305"/>
    </location>
</feature>
<dbReference type="SUPFAM" id="SSF53850">
    <property type="entry name" value="Periplasmic binding protein-like II"/>
    <property type="match status" value="1"/>
</dbReference>
<dbReference type="InterPro" id="IPR000847">
    <property type="entry name" value="LysR_HTH_N"/>
</dbReference>
<dbReference type="CDD" id="cd08414">
    <property type="entry name" value="PBP2_LTTR_aromatics_like"/>
    <property type="match status" value="1"/>
</dbReference>
<dbReference type="InterPro" id="IPR036390">
    <property type="entry name" value="WH_DNA-bd_sf"/>
</dbReference>
<keyword evidence="8" id="KW-1185">Reference proteome</keyword>
<dbReference type="PRINTS" id="PR00039">
    <property type="entry name" value="HTHLYSR"/>
</dbReference>
<keyword evidence="4" id="KW-0804">Transcription</keyword>
<dbReference type="InterPro" id="IPR036388">
    <property type="entry name" value="WH-like_DNA-bd_sf"/>
</dbReference>
<dbReference type="Gene3D" id="1.10.10.10">
    <property type="entry name" value="Winged helix-like DNA-binding domain superfamily/Winged helix DNA-binding domain"/>
    <property type="match status" value="1"/>
</dbReference>
<dbReference type="SUPFAM" id="SSF46785">
    <property type="entry name" value="Winged helix' DNA-binding domain"/>
    <property type="match status" value="1"/>
</dbReference>
<sequence length="321" mass="34667">MDLGLHHLRIVLAVAEAGAISRAASRLKVAQPGLTAQLRRIERGFGAPLFERNRDGVAPTELGRHVILRAEELVRGFAELMSTAKLLVPDGPEKSELRLGGVDNPWVPVIATAVRRLLPDREQITYIEAAPATIVEMLGDGKLDIAVLTDYPDVPSANRAGFEGRVLGVEPMVIGVGAAHRFADRDTIELADLADEDWVAPPDVASGLRLSLRLACERAGFSPRFRHFGADRATAEAIVASSHAVTVPHRSTARGMDVRLVRLAGEPLWSRTTVVWPATSPVAGVADALDPERPAGCEDFGRDEIAVPQRRRPATEPVARR</sequence>
<accession>A0ABP6V0K6</accession>
<dbReference type="Pfam" id="PF03466">
    <property type="entry name" value="LysR_substrate"/>
    <property type="match status" value="1"/>
</dbReference>
<evidence type="ECO:0000313" key="7">
    <source>
        <dbReference type="EMBL" id="GAA3525926.1"/>
    </source>
</evidence>
<dbReference type="Gene3D" id="3.40.190.10">
    <property type="entry name" value="Periplasmic binding protein-like II"/>
    <property type="match status" value="2"/>
</dbReference>
<dbReference type="PROSITE" id="PS50931">
    <property type="entry name" value="HTH_LYSR"/>
    <property type="match status" value="1"/>
</dbReference>
<comment type="caution">
    <text evidence="7">The sequence shown here is derived from an EMBL/GenBank/DDBJ whole genome shotgun (WGS) entry which is preliminary data.</text>
</comment>
<evidence type="ECO:0000256" key="3">
    <source>
        <dbReference type="ARBA" id="ARBA00023125"/>
    </source>
</evidence>
<dbReference type="RefSeq" id="WP_344854967.1">
    <property type="nucleotide sequence ID" value="NZ_BAAAZN010000001.1"/>
</dbReference>
<evidence type="ECO:0000256" key="2">
    <source>
        <dbReference type="ARBA" id="ARBA00023015"/>
    </source>
</evidence>
<feature type="domain" description="HTH lysR-type" evidence="6">
    <location>
        <begin position="1"/>
        <end position="60"/>
    </location>
</feature>
<protein>
    <submittedName>
        <fullName evidence="7">LysR family transcriptional regulator</fullName>
    </submittedName>
</protein>
<name>A0ABP6V0K6_9PSEU</name>
<keyword evidence="2" id="KW-0805">Transcription regulation</keyword>
<dbReference type="Pfam" id="PF00126">
    <property type="entry name" value="HTH_1"/>
    <property type="match status" value="1"/>
</dbReference>
<dbReference type="PANTHER" id="PTHR30346">
    <property type="entry name" value="TRANSCRIPTIONAL DUAL REGULATOR HCAR-RELATED"/>
    <property type="match status" value="1"/>
</dbReference>
<comment type="similarity">
    <text evidence="1">Belongs to the LysR transcriptional regulatory family.</text>
</comment>
<reference evidence="8" key="1">
    <citation type="journal article" date="2019" name="Int. J. Syst. Evol. Microbiol.">
        <title>The Global Catalogue of Microorganisms (GCM) 10K type strain sequencing project: providing services to taxonomists for standard genome sequencing and annotation.</title>
        <authorList>
            <consortium name="The Broad Institute Genomics Platform"/>
            <consortium name="The Broad Institute Genome Sequencing Center for Infectious Disease"/>
            <person name="Wu L."/>
            <person name="Ma J."/>
        </authorList>
    </citation>
    <scope>NUCLEOTIDE SEQUENCE [LARGE SCALE GENOMIC DNA]</scope>
    <source>
        <strain evidence="8">JCM 16898</strain>
    </source>
</reference>
<dbReference type="InterPro" id="IPR005119">
    <property type="entry name" value="LysR_subst-bd"/>
</dbReference>
<gene>
    <name evidence="7" type="ORF">GCM10022222_06090</name>
</gene>
<evidence type="ECO:0000256" key="5">
    <source>
        <dbReference type="SAM" id="MobiDB-lite"/>
    </source>
</evidence>
<evidence type="ECO:0000313" key="8">
    <source>
        <dbReference type="Proteomes" id="UP001500689"/>
    </source>
</evidence>
<keyword evidence="3" id="KW-0238">DNA-binding</keyword>
<dbReference type="EMBL" id="BAAAZN010000001">
    <property type="protein sequence ID" value="GAA3525926.1"/>
    <property type="molecule type" value="Genomic_DNA"/>
</dbReference>
<dbReference type="Proteomes" id="UP001500689">
    <property type="component" value="Unassembled WGS sequence"/>
</dbReference>
<organism evidence="7 8">
    <name type="scientific">Amycolatopsis ultiminotia</name>
    <dbReference type="NCBI Taxonomy" id="543629"/>
    <lineage>
        <taxon>Bacteria</taxon>
        <taxon>Bacillati</taxon>
        <taxon>Actinomycetota</taxon>
        <taxon>Actinomycetes</taxon>
        <taxon>Pseudonocardiales</taxon>
        <taxon>Pseudonocardiaceae</taxon>
        <taxon>Amycolatopsis</taxon>
    </lineage>
</organism>
<evidence type="ECO:0000259" key="6">
    <source>
        <dbReference type="PROSITE" id="PS50931"/>
    </source>
</evidence>
<dbReference type="PANTHER" id="PTHR30346:SF30">
    <property type="entry name" value="SMALL NEUTRAL PROTEASE REGULATORY PROTEIN"/>
    <property type="match status" value="1"/>
</dbReference>